<evidence type="ECO:0000256" key="1">
    <source>
        <dbReference type="SAM" id="MobiDB-lite"/>
    </source>
</evidence>
<proteinExistence type="predicted"/>
<dbReference type="EMBL" id="JAUSUW010000003">
    <property type="protein sequence ID" value="MDQ0420437.1"/>
    <property type="molecule type" value="Genomic_DNA"/>
</dbReference>
<reference evidence="2 3" key="1">
    <citation type="submission" date="2023-07" db="EMBL/GenBank/DDBJ databases">
        <title>Genomic Encyclopedia of Type Strains, Phase IV (KMG-IV): sequencing the most valuable type-strain genomes for metagenomic binning, comparative biology and taxonomic classification.</title>
        <authorList>
            <person name="Goeker M."/>
        </authorList>
    </citation>
    <scope>NUCLEOTIDE SEQUENCE [LARGE SCALE GENOMIC DNA]</scope>
    <source>
        <strain evidence="2 3">DSM 1111</strain>
    </source>
</reference>
<feature type="region of interest" description="Disordered" evidence="1">
    <location>
        <begin position="57"/>
        <end position="76"/>
    </location>
</feature>
<evidence type="ECO:0000313" key="3">
    <source>
        <dbReference type="Proteomes" id="UP001238496"/>
    </source>
</evidence>
<protein>
    <recommendedName>
        <fullName evidence="4">Propionyl-coenzyme A carboxylase alpha polypeptide</fullName>
    </recommendedName>
</protein>
<comment type="caution">
    <text evidence="2">The sequence shown here is derived from an EMBL/GenBank/DDBJ whole genome shotgun (WGS) entry which is preliminary data.</text>
</comment>
<keyword evidence="3" id="KW-1185">Reference proteome</keyword>
<dbReference type="Proteomes" id="UP001238496">
    <property type="component" value="Unassembled WGS sequence"/>
</dbReference>
<evidence type="ECO:0000313" key="2">
    <source>
        <dbReference type="EMBL" id="MDQ0420437.1"/>
    </source>
</evidence>
<accession>A0ABU0G519</accession>
<gene>
    <name evidence="2" type="ORF">J2045_001456</name>
</gene>
<name>A0ABU0G519_9HYPH</name>
<organism evidence="2 3">
    <name type="scientific">Peteryoungia aggregata LMG 23059</name>
    <dbReference type="NCBI Taxonomy" id="1368425"/>
    <lineage>
        <taxon>Bacteria</taxon>
        <taxon>Pseudomonadati</taxon>
        <taxon>Pseudomonadota</taxon>
        <taxon>Alphaproteobacteria</taxon>
        <taxon>Hyphomicrobiales</taxon>
        <taxon>Rhizobiaceae</taxon>
        <taxon>Peteryoungia</taxon>
    </lineage>
</organism>
<evidence type="ECO:0008006" key="4">
    <source>
        <dbReference type="Google" id="ProtNLM"/>
    </source>
</evidence>
<sequence length="76" mass="7937">MLAIMVPPSALPDISPSRGEIGKTLAPYLLNTSLPADDSTCGWKLWPCRGSISPLEGEMVGRPEGGITASDRGGLQ</sequence>